<organism evidence="2 3">
    <name type="scientific">Pontiella desulfatans</name>
    <dbReference type="NCBI Taxonomy" id="2750659"/>
    <lineage>
        <taxon>Bacteria</taxon>
        <taxon>Pseudomonadati</taxon>
        <taxon>Kiritimatiellota</taxon>
        <taxon>Kiritimatiellia</taxon>
        <taxon>Kiritimatiellales</taxon>
        <taxon>Pontiellaceae</taxon>
        <taxon>Pontiella</taxon>
    </lineage>
</organism>
<dbReference type="InterPro" id="IPR013022">
    <property type="entry name" value="Xyl_isomerase-like_TIM-brl"/>
</dbReference>
<proteinExistence type="predicted"/>
<dbReference type="InterPro" id="IPR050312">
    <property type="entry name" value="IolE/XylAMocC-like"/>
</dbReference>
<gene>
    <name evidence="2" type="ORF">PDESU_00940</name>
</gene>
<name>A0A6C2TXG2_PONDE</name>
<keyword evidence="3" id="KW-1185">Reference proteome</keyword>
<feature type="domain" description="Xylose isomerase-like TIM barrel" evidence="1">
    <location>
        <begin position="41"/>
        <end position="252"/>
    </location>
</feature>
<protein>
    <recommendedName>
        <fullName evidence="1">Xylose isomerase-like TIM barrel domain-containing protein</fullName>
    </recommendedName>
</protein>
<accession>A0A6C2TXG2</accession>
<dbReference type="Proteomes" id="UP000366872">
    <property type="component" value="Unassembled WGS sequence"/>
</dbReference>
<dbReference type="AlphaFoldDB" id="A0A6C2TXG2"/>
<dbReference type="EMBL" id="CAAHFG010000001">
    <property type="protein sequence ID" value="VGO12388.1"/>
    <property type="molecule type" value="Genomic_DNA"/>
</dbReference>
<evidence type="ECO:0000259" key="1">
    <source>
        <dbReference type="Pfam" id="PF01261"/>
    </source>
</evidence>
<dbReference type="InterPro" id="IPR036237">
    <property type="entry name" value="Xyl_isomerase-like_sf"/>
</dbReference>
<dbReference type="SUPFAM" id="SSF51658">
    <property type="entry name" value="Xylose isomerase-like"/>
    <property type="match status" value="1"/>
</dbReference>
<evidence type="ECO:0000313" key="2">
    <source>
        <dbReference type="EMBL" id="VGO12388.1"/>
    </source>
</evidence>
<sequence>MKKKYRLGICSWSLHNDLAEVSQTLKETGLTHLHLGIDTVNTFREAIEQNNWMSTSTMIGFPQEDYSTLESIRETGGIMPNECWKENRALALQAIDLTAEYGVDFLSMHAGFIDHNDADGYRKFCTRIRELADAALEKKVMLLLETGQETAEDLRFCLEELDHPALGVNFDPANMILYGMGDPIKAVRTLAPWIKHVHIKDAISSPNPGEWGVEVPWGDGEVDCVAFMQVLEAVGYTGALAIEREGGDTRAEDIKLAAGRLGGM</sequence>
<dbReference type="Gene3D" id="3.20.20.150">
    <property type="entry name" value="Divalent-metal-dependent TIM barrel enzymes"/>
    <property type="match status" value="1"/>
</dbReference>
<dbReference type="RefSeq" id="WP_136078057.1">
    <property type="nucleotide sequence ID" value="NZ_CAAHFG010000001.1"/>
</dbReference>
<dbReference type="PANTHER" id="PTHR12110">
    <property type="entry name" value="HYDROXYPYRUVATE ISOMERASE"/>
    <property type="match status" value="1"/>
</dbReference>
<dbReference type="PANTHER" id="PTHR12110:SF41">
    <property type="entry name" value="INOSOSE DEHYDRATASE"/>
    <property type="match status" value="1"/>
</dbReference>
<reference evidence="2 3" key="1">
    <citation type="submission" date="2019-04" db="EMBL/GenBank/DDBJ databases">
        <authorList>
            <person name="Van Vliet M D."/>
        </authorList>
    </citation>
    <scope>NUCLEOTIDE SEQUENCE [LARGE SCALE GENOMIC DNA]</scope>
    <source>
        <strain evidence="2 3">F1</strain>
    </source>
</reference>
<dbReference type="Pfam" id="PF01261">
    <property type="entry name" value="AP_endonuc_2"/>
    <property type="match status" value="1"/>
</dbReference>
<evidence type="ECO:0000313" key="3">
    <source>
        <dbReference type="Proteomes" id="UP000366872"/>
    </source>
</evidence>